<keyword evidence="15" id="KW-1185">Reference proteome</keyword>
<dbReference type="Proteomes" id="UP001597068">
    <property type="component" value="Unassembled WGS sequence"/>
</dbReference>
<dbReference type="HAMAP" id="MF_01576">
    <property type="entry name" value="THF_DHG_CYH"/>
    <property type="match status" value="1"/>
</dbReference>
<dbReference type="Pfam" id="PF02882">
    <property type="entry name" value="THF_DHG_CYH_C"/>
    <property type="match status" value="1"/>
</dbReference>
<evidence type="ECO:0000256" key="6">
    <source>
        <dbReference type="ARBA" id="ARBA00022857"/>
    </source>
</evidence>
<keyword evidence="3 11" id="KW-0028">Amino-acid biosynthesis</keyword>
<evidence type="ECO:0000256" key="7">
    <source>
        <dbReference type="ARBA" id="ARBA00023002"/>
    </source>
</evidence>
<evidence type="ECO:0000256" key="4">
    <source>
        <dbReference type="ARBA" id="ARBA00022755"/>
    </source>
</evidence>
<dbReference type="CDD" id="cd01080">
    <property type="entry name" value="NAD_bind_m-THF_DH_Cyclohyd"/>
    <property type="match status" value="1"/>
</dbReference>
<evidence type="ECO:0000259" key="13">
    <source>
        <dbReference type="Pfam" id="PF02882"/>
    </source>
</evidence>
<keyword evidence="7 11" id="KW-0560">Oxidoreductase</keyword>
<comment type="subunit">
    <text evidence="11">Homodimer.</text>
</comment>
<keyword evidence="6 11" id="KW-0521">NADP</keyword>
<dbReference type="Gene3D" id="3.40.50.10860">
    <property type="entry name" value="Leucine Dehydrogenase, chain A, domain 1"/>
    <property type="match status" value="1"/>
</dbReference>
<evidence type="ECO:0000256" key="2">
    <source>
        <dbReference type="ARBA" id="ARBA00022563"/>
    </source>
</evidence>
<organism evidence="14 15">
    <name type="scientific">Williamsia deligens</name>
    <dbReference type="NCBI Taxonomy" id="321325"/>
    <lineage>
        <taxon>Bacteria</taxon>
        <taxon>Bacillati</taxon>
        <taxon>Actinomycetota</taxon>
        <taxon>Actinomycetes</taxon>
        <taxon>Mycobacteriales</taxon>
        <taxon>Nocardiaceae</taxon>
        <taxon>Williamsia</taxon>
    </lineage>
</organism>
<keyword evidence="2 11" id="KW-0554">One-carbon metabolism</keyword>
<feature type="binding site" evidence="11">
    <location>
        <position position="233"/>
    </location>
    <ligand>
        <name>NADP(+)</name>
        <dbReference type="ChEBI" id="CHEBI:58349"/>
    </ligand>
</feature>
<dbReference type="RefSeq" id="WP_253645284.1">
    <property type="nucleotide sequence ID" value="NZ_BAAAMO010000002.1"/>
</dbReference>
<dbReference type="Gene3D" id="3.40.50.720">
    <property type="entry name" value="NAD(P)-binding Rossmann-like Domain"/>
    <property type="match status" value="1"/>
</dbReference>
<comment type="catalytic activity">
    <reaction evidence="11">
        <text>(6R)-5,10-methenyltetrahydrofolate + H2O = (6R)-10-formyltetrahydrofolate + H(+)</text>
        <dbReference type="Rhea" id="RHEA:23700"/>
        <dbReference type="ChEBI" id="CHEBI:15377"/>
        <dbReference type="ChEBI" id="CHEBI:15378"/>
        <dbReference type="ChEBI" id="CHEBI:57455"/>
        <dbReference type="ChEBI" id="CHEBI:195366"/>
        <dbReference type="EC" id="3.5.4.9"/>
    </reaction>
</comment>
<keyword evidence="8 11" id="KW-0368">Histidine biosynthesis</keyword>
<dbReference type="NCBIfam" id="NF010789">
    <property type="entry name" value="PRK14193.1"/>
    <property type="match status" value="1"/>
</dbReference>
<evidence type="ECO:0000256" key="8">
    <source>
        <dbReference type="ARBA" id="ARBA00023102"/>
    </source>
</evidence>
<gene>
    <name evidence="11" type="primary">folD</name>
    <name evidence="14" type="ORF">ACFQ04_14135</name>
</gene>
<comment type="similarity">
    <text evidence="11">Belongs to the tetrahydrofolate dehydrogenase/cyclohydrolase family.</text>
</comment>
<dbReference type="InterPro" id="IPR036291">
    <property type="entry name" value="NAD(P)-bd_dom_sf"/>
</dbReference>
<comment type="caution">
    <text evidence="11">Lacks conserved residue(s) required for the propagation of feature annotation.</text>
</comment>
<dbReference type="PANTHER" id="PTHR48099:SF5">
    <property type="entry name" value="C-1-TETRAHYDROFOLATE SYNTHASE, CYTOPLASMIC"/>
    <property type="match status" value="1"/>
</dbReference>
<dbReference type="Pfam" id="PF00763">
    <property type="entry name" value="THF_DHG_CYH"/>
    <property type="match status" value="1"/>
</dbReference>
<evidence type="ECO:0000259" key="12">
    <source>
        <dbReference type="Pfam" id="PF00763"/>
    </source>
</evidence>
<dbReference type="PANTHER" id="PTHR48099">
    <property type="entry name" value="C-1-TETRAHYDROFOLATE SYNTHASE, CYTOPLASMIC-RELATED"/>
    <property type="match status" value="1"/>
</dbReference>
<evidence type="ECO:0000256" key="1">
    <source>
        <dbReference type="ARBA" id="ARBA00004777"/>
    </source>
</evidence>
<sequence length="290" mass="29824">MTATALDGKATRDEIFGDLRGRVDALTAAGHTPGLGTILVGDDPGSHAYVRGKHADCAKLGIASIRRDLPADTTAAELDAVIDELNADPACTGYIVQLPLPSHIDSNAALERIAPEKDADGLHPVNLGRLVLGAPAPLPCTPRGVLHLLRRYDIPLDGAHVVVIGRGVTIGRTIGLLLTRRSENATVTLCHTGTRDLAAEVARADVVIAAAGAAHLVTADMVRPGAAVVDVGVSRTDDGLVGDVDPAVWEVAGHVSPNPGGVGPLTRAFLLVNVVERAESELASRSGAAV</sequence>
<dbReference type="EC" id="3.5.4.9" evidence="11"/>
<feature type="binding site" evidence="11">
    <location>
        <begin position="165"/>
        <end position="167"/>
    </location>
    <ligand>
        <name>NADP(+)</name>
        <dbReference type="ChEBI" id="CHEBI:58349"/>
    </ligand>
</feature>
<reference evidence="15" key="1">
    <citation type="journal article" date="2019" name="Int. J. Syst. Evol. Microbiol.">
        <title>The Global Catalogue of Microorganisms (GCM) 10K type strain sequencing project: providing services to taxonomists for standard genome sequencing and annotation.</title>
        <authorList>
            <consortium name="The Broad Institute Genomics Platform"/>
            <consortium name="The Broad Institute Genome Sequencing Center for Infectious Disease"/>
            <person name="Wu L."/>
            <person name="Ma J."/>
        </authorList>
    </citation>
    <scope>NUCLEOTIDE SEQUENCE [LARGE SCALE GENOMIC DNA]</scope>
    <source>
        <strain evidence="15">CCUG 50873</strain>
    </source>
</reference>
<feature type="domain" description="Tetrahydrofolate dehydrogenase/cyclohydrolase NAD(P)-binding" evidence="13">
    <location>
        <begin position="139"/>
        <end position="280"/>
    </location>
</feature>
<name>A0ABW3GCY1_9NOCA</name>
<evidence type="ECO:0000313" key="15">
    <source>
        <dbReference type="Proteomes" id="UP001597068"/>
    </source>
</evidence>
<evidence type="ECO:0000256" key="11">
    <source>
        <dbReference type="HAMAP-Rule" id="MF_01576"/>
    </source>
</evidence>
<dbReference type="EC" id="1.5.1.5" evidence="11"/>
<keyword evidence="4 11" id="KW-0658">Purine biosynthesis</keyword>
<dbReference type="SUPFAM" id="SSF51735">
    <property type="entry name" value="NAD(P)-binding Rossmann-fold domains"/>
    <property type="match status" value="1"/>
</dbReference>
<accession>A0ABW3GCY1</accession>
<dbReference type="EMBL" id="JBHTIL010000001">
    <property type="protein sequence ID" value="MFD0926876.1"/>
    <property type="molecule type" value="Genomic_DNA"/>
</dbReference>
<comment type="pathway">
    <text evidence="1 11">One-carbon metabolism; tetrahydrofolate interconversion.</text>
</comment>
<evidence type="ECO:0000256" key="9">
    <source>
        <dbReference type="ARBA" id="ARBA00023167"/>
    </source>
</evidence>
<dbReference type="InterPro" id="IPR020630">
    <property type="entry name" value="THF_DH/CycHdrlase_cat_dom"/>
</dbReference>
<keyword evidence="9 11" id="KW-0486">Methionine biosynthesis</keyword>
<dbReference type="InterPro" id="IPR046346">
    <property type="entry name" value="Aminoacid_DH-like_N_sf"/>
</dbReference>
<dbReference type="InterPro" id="IPR020631">
    <property type="entry name" value="THF_DH/CycHdrlase_NAD-bd_dom"/>
</dbReference>
<feature type="domain" description="Tetrahydrofolate dehydrogenase/cyclohydrolase catalytic" evidence="12">
    <location>
        <begin position="6"/>
        <end position="120"/>
    </location>
</feature>
<keyword evidence="5 11" id="KW-0378">Hydrolase</keyword>
<evidence type="ECO:0000256" key="10">
    <source>
        <dbReference type="ARBA" id="ARBA00023268"/>
    </source>
</evidence>
<comment type="caution">
    <text evidence="14">The sequence shown here is derived from an EMBL/GenBank/DDBJ whole genome shotgun (WGS) entry which is preliminary data.</text>
</comment>
<comment type="catalytic activity">
    <reaction evidence="11">
        <text>(6R)-5,10-methylene-5,6,7,8-tetrahydrofolate + NADP(+) = (6R)-5,10-methenyltetrahydrofolate + NADPH</text>
        <dbReference type="Rhea" id="RHEA:22812"/>
        <dbReference type="ChEBI" id="CHEBI:15636"/>
        <dbReference type="ChEBI" id="CHEBI:57455"/>
        <dbReference type="ChEBI" id="CHEBI:57783"/>
        <dbReference type="ChEBI" id="CHEBI:58349"/>
        <dbReference type="EC" id="1.5.1.5"/>
    </reaction>
</comment>
<keyword evidence="10 11" id="KW-0511">Multifunctional enzyme</keyword>
<comment type="function">
    <text evidence="11">Catalyzes the oxidation of 5,10-methylenetetrahydrofolate to 5,10-methenyltetrahydrofolate and then the hydrolysis of 5,10-methenyltetrahydrofolate to 10-formyltetrahydrofolate.</text>
</comment>
<evidence type="ECO:0000313" key="14">
    <source>
        <dbReference type="EMBL" id="MFD0926876.1"/>
    </source>
</evidence>
<dbReference type="InterPro" id="IPR000672">
    <property type="entry name" value="THF_DH/CycHdrlase"/>
</dbReference>
<dbReference type="SUPFAM" id="SSF53223">
    <property type="entry name" value="Aminoacid dehydrogenase-like, N-terminal domain"/>
    <property type="match status" value="1"/>
</dbReference>
<evidence type="ECO:0000256" key="3">
    <source>
        <dbReference type="ARBA" id="ARBA00022605"/>
    </source>
</evidence>
<protein>
    <recommendedName>
        <fullName evidence="11">Bifunctional protein FolD</fullName>
    </recommendedName>
    <domain>
        <recommendedName>
            <fullName evidence="11">Methylenetetrahydrofolate dehydrogenase</fullName>
            <ecNumber evidence="11">1.5.1.5</ecNumber>
        </recommendedName>
    </domain>
    <domain>
        <recommendedName>
            <fullName evidence="11">Methenyltetrahydrofolate cyclohydrolase</fullName>
            <ecNumber evidence="11">3.5.4.9</ecNumber>
        </recommendedName>
    </domain>
</protein>
<proteinExistence type="inferred from homology"/>
<dbReference type="PRINTS" id="PR00085">
    <property type="entry name" value="THFDHDRGNASE"/>
</dbReference>
<evidence type="ECO:0000256" key="5">
    <source>
        <dbReference type="ARBA" id="ARBA00022801"/>
    </source>
</evidence>